<dbReference type="AlphaFoldDB" id="K8ETW9"/>
<dbReference type="HOGENOM" id="CLU_2988165_0_0_9"/>
<evidence type="ECO:0000313" key="3">
    <source>
        <dbReference type="Proteomes" id="UP000000212"/>
    </source>
</evidence>
<dbReference type="KEGG" id="cml:BN424_2642"/>
<reference evidence="3" key="1">
    <citation type="journal article" date="2013" name="Genome Announc.">
        <title>Complete Chromosome Sequence of Carnobacterium maltaromaticum LMA 28.</title>
        <authorList>
            <person name="Cailliez-Grimal C."/>
            <person name="Chaillou S."/>
            <person name="Anba-Mondoloni J."/>
            <person name="Loux V."/>
            <person name="Afzal M.I."/>
            <person name="Rahman A."/>
            <person name="Kergourlay G."/>
            <person name="Champomier-Verges M.C."/>
            <person name="Zagorec M."/>
            <person name="Dalgaard P."/>
            <person name="Leisner J.J."/>
            <person name="Prevost H."/>
            <person name="Revol-Junelles A.M."/>
            <person name="Borges F."/>
        </authorList>
    </citation>
    <scope>NUCLEOTIDE SEQUENCE</scope>
    <source>
        <strain evidence="3">LMA28</strain>
    </source>
</reference>
<dbReference type="STRING" id="1234679.BN424_2642"/>
<sequence length="57" mass="6610">MLETIFNIIDYLVGVFIFSLTCSAIWQGYTLKIGNWFKSSQLPLKDYFKKGANKNDK</sequence>
<gene>
    <name evidence="2" type="ORF">BN424_2642</name>
</gene>
<accession>K8ETW9</accession>
<organism evidence="2 3">
    <name type="scientific">Carnobacterium maltaromaticum LMA28</name>
    <dbReference type="NCBI Taxonomy" id="1234679"/>
    <lineage>
        <taxon>Bacteria</taxon>
        <taxon>Bacillati</taxon>
        <taxon>Bacillota</taxon>
        <taxon>Bacilli</taxon>
        <taxon>Lactobacillales</taxon>
        <taxon>Carnobacteriaceae</taxon>
        <taxon>Carnobacterium</taxon>
    </lineage>
</organism>
<dbReference type="RefSeq" id="WP_015077134.1">
    <property type="nucleotide sequence ID" value="NC_019425.2"/>
</dbReference>
<dbReference type="EMBL" id="HE999757">
    <property type="protein sequence ID" value="CCO12081.2"/>
    <property type="molecule type" value="Genomic_DNA"/>
</dbReference>
<keyword evidence="1" id="KW-0472">Membrane</keyword>
<evidence type="ECO:0000256" key="1">
    <source>
        <dbReference type="SAM" id="Phobius"/>
    </source>
</evidence>
<protein>
    <submittedName>
        <fullName evidence="2">Uncharacterized protein</fullName>
    </submittedName>
</protein>
<feature type="transmembrane region" description="Helical" evidence="1">
    <location>
        <begin position="6"/>
        <end position="29"/>
    </location>
</feature>
<evidence type="ECO:0000313" key="2">
    <source>
        <dbReference type="EMBL" id="CCO12081.2"/>
    </source>
</evidence>
<keyword evidence="3" id="KW-1185">Reference proteome</keyword>
<dbReference type="Proteomes" id="UP000000212">
    <property type="component" value="Chromosome"/>
</dbReference>
<keyword evidence="1" id="KW-1133">Transmembrane helix</keyword>
<keyword evidence="1" id="KW-0812">Transmembrane</keyword>
<name>K8ETW9_CARML</name>
<proteinExistence type="predicted"/>